<reference evidence="2 3" key="1">
    <citation type="submission" date="2017-06" db="EMBL/GenBank/DDBJ databases">
        <title>Genome of Fusarium nygamai isolate CS10214.</title>
        <authorList>
            <person name="Gardiner D.M."/>
            <person name="Obanor F."/>
            <person name="Kazan K."/>
        </authorList>
    </citation>
    <scope>NUCLEOTIDE SEQUENCE [LARGE SCALE GENOMIC DNA]</scope>
    <source>
        <strain evidence="2 3">CS10214</strain>
    </source>
</reference>
<sequence>MAAVAANNQGTSLDIRVEDFLDDKLQSTSDLEDLDNIIANVELQRNQLQSQLDTAVKELEETRRTADDRQGSLAARIEEFQKLQESIDLRAQIYAASDAPDQAIERLKAPMNKIKAVERAQSYLVLLQDAENFRAEARSFLPQNPKASLEPYIKLKQHVQKLQGVPGQEGLHLVAYAEAVAASLWDEIKSTMSGELEAVLKQRKWPKIDTHLQMDEEWINCIEKLIDLQKPEIAHTDKLVTLLPFEIMASIFVSEFRFHFLSDKPTSGAQAFGTHCLPWFIALVEKWEDFFRDNLGYLLAEKFRDTAVATNLAYIDPVSAFITSLLPVLKEKTSLVALEAIKSPSFLSSFMSQLMAFDENVRYKFNYDGGDVENGWSGLTAHILDDHFDTWFKAEKDFALERYNTIMESQDARNIDYDYAPQGKMKPTYAAVRVTDLLRSVTSQYERVRTFKHKIRFLIGIQLEILDAYHDRLRDSLQAYQSMSTTFGRTLAANKEDLAILEGTGGFEVLCKVIGSADHIVNTLKDWSNEEFFVSLWDELQTRALHRSSQGNNITSTMSYDDVKDRTSTAVGEKHEDGALFDETASAYNMRRKAAQELLVGALIESHNKAFRAYTTRVQWTTVGETAILGNFACRAVPNMSANTVADELAITPELDEPLRILQRNFDFLIRALSTAVFRRVCREALVKLQDYLWQSVLMRQSFTTYGAAQFRRDGAALVSTIERYIPNGSSVLDNLTEGMQLLSLPVEAGETSGLTLKEASDRVFTDNEEARKVLEELHLEGLSPQGARNILQRRVENNENVGW</sequence>
<name>A0A2K0WQB2_GIBNY</name>
<dbReference type="STRING" id="42673.A0A2K0WQB2"/>
<keyword evidence="1" id="KW-0175">Coiled coil</keyword>
<dbReference type="EMBL" id="MTQA01000039">
    <property type="protein sequence ID" value="PNP84465.1"/>
    <property type="molecule type" value="Genomic_DNA"/>
</dbReference>
<dbReference type="InterPro" id="IPR042044">
    <property type="entry name" value="EXOC6PINT-1/Sec15/Tip20_C_dom2"/>
</dbReference>
<evidence type="ECO:0008006" key="4">
    <source>
        <dbReference type="Google" id="ProtNLM"/>
    </source>
</evidence>
<dbReference type="GO" id="GO:0006888">
    <property type="term" value="P:endoplasmic reticulum to Golgi vesicle-mediated transport"/>
    <property type="evidence" value="ECO:0007669"/>
    <property type="project" value="InterPro"/>
</dbReference>
<protein>
    <recommendedName>
        <fullName evidence="4">RINT-1 family protein</fullName>
    </recommendedName>
</protein>
<evidence type="ECO:0000313" key="3">
    <source>
        <dbReference type="Proteomes" id="UP000236664"/>
    </source>
</evidence>
<comment type="caution">
    <text evidence="2">The sequence shown here is derived from an EMBL/GenBank/DDBJ whole genome shotgun (WGS) entry which is preliminary data.</text>
</comment>
<dbReference type="PANTHER" id="PTHR13520">
    <property type="entry name" value="RAD50-INTERACTING PROTEIN 1 RINT-1"/>
    <property type="match status" value="1"/>
</dbReference>
<dbReference type="InterPro" id="IPR007528">
    <property type="entry name" value="RINT1_Tip20"/>
</dbReference>
<dbReference type="PROSITE" id="PS51386">
    <property type="entry name" value="RINT1_TIP20"/>
    <property type="match status" value="1"/>
</dbReference>
<dbReference type="GO" id="GO:0060628">
    <property type="term" value="P:regulation of ER to Golgi vesicle-mediated transport"/>
    <property type="evidence" value="ECO:0007669"/>
    <property type="project" value="TreeGrafter"/>
</dbReference>
<feature type="coiled-coil region" evidence="1">
    <location>
        <begin position="31"/>
        <end position="65"/>
    </location>
</feature>
<gene>
    <name evidence="2" type="ORF">FNYG_02094</name>
</gene>
<dbReference type="Proteomes" id="UP000236664">
    <property type="component" value="Unassembled WGS sequence"/>
</dbReference>
<organism evidence="2 3">
    <name type="scientific">Gibberella nygamai</name>
    <name type="common">Bean root rot disease fungus</name>
    <name type="synonym">Fusarium nygamai</name>
    <dbReference type="NCBI Taxonomy" id="42673"/>
    <lineage>
        <taxon>Eukaryota</taxon>
        <taxon>Fungi</taxon>
        <taxon>Dikarya</taxon>
        <taxon>Ascomycota</taxon>
        <taxon>Pezizomycotina</taxon>
        <taxon>Sordariomycetes</taxon>
        <taxon>Hypocreomycetidae</taxon>
        <taxon>Hypocreales</taxon>
        <taxon>Nectriaceae</taxon>
        <taxon>Fusarium</taxon>
        <taxon>Fusarium fujikuroi species complex</taxon>
    </lineage>
</organism>
<accession>A0A2K0WQB2</accession>
<dbReference type="PANTHER" id="PTHR13520:SF0">
    <property type="entry name" value="RAD50-INTERACTING PROTEIN 1"/>
    <property type="match status" value="1"/>
</dbReference>
<dbReference type="Pfam" id="PF04437">
    <property type="entry name" value="RINT1_TIP1"/>
    <property type="match status" value="1"/>
</dbReference>
<dbReference type="Gene3D" id="1.20.58.670">
    <property type="entry name" value="Dsl1p vesicle tethering complex, Tip20p subunit, domain D"/>
    <property type="match status" value="1"/>
</dbReference>
<dbReference type="GO" id="GO:0006890">
    <property type="term" value="P:retrograde vesicle-mediated transport, Golgi to endoplasmic reticulum"/>
    <property type="evidence" value="ECO:0007669"/>
    <property type="project" value="InterPro"/>
</dbReference>
<proteinExistence type="predicted"/>
<dbReference type="GO" id="GO:0070939">
    <property type="term" value="C:Dsl1/NZR complex"/>
    <property type="evidence" value="ECO:0007669"/>
    <property type="project" value="InterPro"/>
</dbReference>
<dbReference type="OrthoDB" id="2189254at2759"/>
<evidence type="ECO:0000313" key="2">
    <source>
        <dbReference type="EMBL" id="PNP84465.1"/>
    </source>
</evidence>
<evidence type="ECO:0000256" key="1">
    <source>
        <dbReference type="SAM" id="Coils"/>
    </source>
</evidence>
<keyword evidence="3" id="KW-1185">Reference proteome</keyword>
<dbReference type="AlphaFoldDB" id="A0A2K0WQB2"/>